<dbReference type="EC" id="6.3.2.17" evidence="8"/>
<keyword evidence="16" id="KW-0511">Multifunctional enzyme</keyword>
<evidence type="ECO:0000256" key="5">
    <source>
        <dbReference type="ARBA" id="ARBA00008276"/>
    </source>
</evidence>
<comment type="catalytic activity">
    <reaction evidence="1">
        <text>(7,8-dihydropterin-6-yl)methyl diphosphate + 4-aminobenzoate = 7,8-dihydropteroate + diphosphate</text>
        <dbReference type="Rhea" id="RHEA:19949"/>
        <dbReference type="ChEBI" id="CHEBI:17836"/>
        <dbReference type="ChEBI" id="CHEBI:17839"/>
        <dbReference type="ChEBI" id="CHEBI:33019"/>
        <dbReference type="ChEBI" id="CHEBI:72950"/>
        <dbReference type="EC" id="2.5.1.15"/>
    </reaction>
</comment>
<evidence type="ECO:0000256" key="8">
    <source>
        <dbReference type="ARBA" id="ARBA00013025"/>
    </source>
</evidence>
<dbReference type="Gene3D" id="3.40.1190.10">
    <property type="entry name" value="Mur-like, catalytic domain"/>
    <property type="match status" value="1"/>
</dbReference>
<evidence type="ECO:0000256" key="6">
    <source>
        <dbReference type="ARBA" id="ARBA00009951"/>
    </source>
</evidence>
<comment type="pathway">
    <text evidence="4">Cofactor biosynthesis; tetrahydrofolylpolyglutamate biosynthesis.</text>
</comment>
<evidence type="ECO:0000259" key="22">
    <source>
        <dbReference type="Pfam" id="PF02875"/>
    </source>
</evidence>
<comment type="function">
    <text evidence="18">Can complement an H.volcanii mutant strain that is thymidine auxotroph because it lacks the two dihydrofolate reductase genes encoded by hdrA and hdrB.</text>
</comment>
<keyword evidence="12" id="KW-0547">Nucleotide-binding</keyword>
<evidence type="ECO:0000256" key="4">
    <source>
        <dbReference type="ARBA" id="ARBA00005150"/>
    </source>
</evidence>
<evidence type="ECO:0000256" key="21">
    <source>
        <dbReference type="SAM" id="MobiDB-lite"/>
    </source>
</evidence>
<dbReference type="GO" id="GO:0005524">
    <property type="term" value="F:ATP binding"/>
    <property type="evidence" value="ECO:0007669"/>
    <property type="project" value="UniProtKB-KW"/>
</dbReference>
<evidence type="ECO:0000256" key="7">
    <source>
        <dbReference type="ARBA" id="ARBA00012458"/>
    </source>
</evidence>
<feature type="region of interest" description="Disordered" evidence="21">
    <location>
        <begin position="443"/>
        <end position="470"/>
    </location>
</feature>
<dbReference type="GO" id="GO:0004326">
    <property type="term" value="F:tetrahydrofolylpolyglutamate synthase activity"/>
    <property type="evidence" value="ECO:0007669"/>
    <property type="project" value="UniProtKB-EC"/>
</dbReference>
<evidence type="ECO:0000256" key="9">
    <source>
        <dbReference type="ARBA" id="ARBA00022598"/>
    </source>
</evidence>
<evidence type="ECO:0000259" key="23">
    <source>
        <dbReference type="Pfam" id="PF08245"/>
    </source>
</evidence>
<dbReference type="GO" id="GO:0005737">
    <property type="term" value="C:cytoplasm"/>
    <property type="evidence" value="ECO:0007669"/>
    <property type="project" value="TreeGrafter"/>
</dbReference>
<evidence type="ECO:0000256" key="15">
    <source>
        <dbReference type="ARBA" id="ARBA00022909"/>
    </source>
</evidence>
<evidence type="ECO:0000256" key="11">
    <source>
        <dbReference type="ARBA" id="ARBA00022723"/>
    </source>
</evidence>
<dbReference type="PIRSF" id="PIRSF001563">
    <property type="entry name" value="Folylpolyglu_synth"/>
    <property type="match status" value="1"/>
</dbReference>
<dbReference type="EC" id="2.5.1.15" evidence="7"/>
<evidence type="ECO:0000313" key="24">
    <source>
        <dbReference type="EMBL" id="SNR66888.1"/>
    </source>
</evidence>
<dbReference type="GO" id="GO:0004156">
    <property type="term" value="F:dihydropteroate synthase activity"/>
    <property type="evidence" value="ECO:0007669"/>
    <property type="project" value="UniProtKB-EC"/>
</dbReference>
<dbReference type="EMBL" id="FZNQ01000032">
    <property type="protein sequence ID" value="SNR66888.1"/>
    <property type="molecule type" value="Genomic_DNA"/>
</dbReference>
<dbReference type="InterPro" id="IPR036615">
    <property type="entry name" value="Mur_ligase_C_dom_sf"/>
</dbReference>
<keyword evidence="10" id="KW-0808">Transferase</keyword>
<evidence type="ECO:0000256" key="18">
    <source>
        <dbReference type="ARBA" id="ARBA00057011"/>
    </source>
</evidence>
<evidence type="ECO:0000256" key="3">
    <source>
        <dbReference type="ARBA" id="ARBA00004763"/>
    </source>
</evidence>
<feature type="domain" description="Mur ligase central" evidence="23">
    <location>
        <begin position="49"/>
        <end position="283"/>
    </location>
</feature>
<evidence type="ECO:0000256" key="12">
    <source>
        <dbReference type="ARBA" id="ARBA00022741"/>
    </source>
</evidence>
<keyword evidence="11" id="KW-0479">Metal-binding</keyword>
<name>A0A238Y7S8_HALVU</name>
<evidence type="ECO:0000256" key="16">
    <source>
        <dbReference type="ARBA" id="ARBA00023268"/>
    </source>
</evidence>
<protein>
    <recommendedName>
        <fullName evidence="20">Probable bifunctional folylpolyglutamate synthase/dihydropteroate synthase</fullName>
        <ecNumber evidence="7">2.5.1.15</ecNumber>
        <ecNumber evidence="8">6.3.2.17</ecNumber>
    </recommendedName>
</protein>
<dbReference type="NCBIfam" id="TIGR01499">
    <property type="entry name" value="folC"/>
    <property type="match status" value="1"/>
</dbReference>
<dbReference type="Pfam" id="PF02875">
    <property type="entry name" value="Mur_ligase_C"/>
    <property type="match status" value="1"/>
</dbReference>
<feature type="domain" description="Mur ligase C-terminal" evidence="22">
    <location>
        <begin position="305"/>
        <end position="423"/>
    </location>
</feature>
<dbReference type="InterPro" id="IPR013221">
    <property type="entry name" value="Mur_ligase_cen"/>
</dbReference>
<comment type="cofactor">
    <cofactor evidence="2">
        <name>Mg(2+)</name>
        <dbReference type="ChEBI" id="CHEBI:18420"/>
    </cofactor>
</comment>
<keyword evidence="15" id="KW-0289">Folate biosynthesis</keyword>
<dbReference type="PANTHER" id="PTHR11136:SF0">
    <property type="entry name" value="DIHYDROFOLATE SYNTHETASE-RELATED"/>
    <property type="match status" value="1"/>
</dbReference>
<dbReference type="InterPro" id="IPR001645">
    <property type="entry name" value="Folylpolyglutamate_synth"/>
</dbReference>
<accession>A0A238Y7S8</accession>
<comment type="similarity">
    <text evidence="19">In the N-terminal section; belongs to the folylpolyglutamate synthase family.</text>
</comment>
<dbReference type="InterPro" id="IPR004101">
    <property type="entry name" value="Mur_ligase_C"/>
</dbReference>
<evidence type="ECO:0000313" key="25">
    <source>
        <dbReference type="Proteomes" id="UP000198397"/>
    </source>
</evidence>
<dbReference type="OrthoDB" id="75177at2157"/>
<evidence type="ECO:0000256" key="1">
    <source>
        <dbReference type="ARBA" id="ARBA00000012"/>
    </source>
</evidence>
<evidence type="ECO:0000256" key="20">
    <source>
        <dbReference type="ARBA" id="ARBA00068433"/>
    </source>
</evidence>
<dbReference type="Proteomes" id="UP000198397">
    <property type="component" value="Unassembled WGS sequence"/>
</dbReference>
<dbReference type="SUPFAM" id="SSF53244">
    <property type="entry name" value="MurD-like peptide ligases, peptide-binding domain"/>
    <property type="match status" value="1"/>
</dbReference>
<dbReference type="GO" id="GO:0008841">
    <property type="term" value="F:dihydrofolate synthase activity"/>
    <property type="evidence" value="ECO:0007669"/>
    <property type="project" value="TreeGrafter"/>
</dbReference>
<keyword evidence="25" id="KW-1185">Reference proteome</keyword>
<dbReference type="Pfam" id="PF08245">
    <property type="entry name" value="Mur_ligase_M"/>
    <property type="match status" value="1"/>
</dbReference>
<dbReference type="FunFam" id="3.40.1190.10:FF:000011">
    <property type="entry name" value="Folylpolyglutamate synthase/dihydrofolate synthase"/>
    <property type="match status" value="1"/>
</dbReference>
<comment type="similarity">
    <text evidence="5">Belongs to the folylpolyglutamate synthase family.</text>
</comment>
<keyword evidence="13" id="KW-0067">ATP-binding</keyword>
<evidence type="ECO:0000256" key="17">
    <source>
        <dbReference type="ARBA" id="ARBA00047493"/>
    </source>
</evidence>
<evidence type="ECO:0000256" key="10">
    <source>
        <dbReference type="ARBA" id="ARBA00022679"/>
    </source>
</evidence>
<gene>
    <name evidence="24" type="ORF">SAMN06264855_13217</name>
</gene>
<evidence type="ECO:0000256" key="2">
    <source>
        <dbReference type="ARBA" id="ARBA00001946"/>
    </source>
</evidence>
<dbReference type="GO" id="GO:0046872">
    <property type="term" value="F:metal ion binding"/>
    <property type="evidence" value="ECO:0007669"/>
    <property type="project" value="UniProtKB-KW"/>
</dbReference>
<comment type="pathway">
    <text evidence="3">Cofactor biosynthesis; tetrahydrofolate biosynthesis; 7,8-dihydrofolate from 2-amino-4-hydroxy-6-hydroxymethyl-7,8-dihydropteridine diphosphate and 4-aminobenzoate: step 1/2.</text>
</comment>
<dbReference type="InterPro" id="IPR036565">
    <property type="entry name" value="Mur-like_cat_sf"/>
</dbReference>
<reference evidence="24 25" key="1">
    <citation type="submission" date="2017-06" db="EMBL/GenBank/DDBJ databases">
        <authorList>
            <person name="Kim H.J."/>
            <person name="Triplett B.A."/>
        </authorList>
    </citation>
    <scope>NUCLEOTIDE SEQUENCE [LARGE SCALE GENOMIC DNA]</scope>
    <source>
        <strain evidence="24 25">DSM 8800</strain>
    </source>
</reference>
<dbReference type="InterPro" id="IPR018109">
    <property type="entry name" value="Folylpolyglutamate_synth_CS"/>
</dbReference>
<comment type="catalytic activity">
    <reaction evidence="17">
        <text>(6S)-5,6,7,8-tetrahydrofolyl-(gamma-L-Glu)(n) + L-glutamate + ATP = (6S)-5,6,7,8-tetrahydrofolyl-(gamma-L-Glu)(n+1) + ADP + phosphate + H(+)</text>
        <dbReference type="Rhea" id="RHEA:10580"/>
        <dbReference type="Rhea" id="RHEA-COMP:14738"/>
        <dbReference type="Rhea" id="RHEA-COMP:14740"/>
        <dbReference type="ChEBI" id="CHEBI:15378"/>
        <dbReference type="ChEBI" id="CHEBI:29985"/>
        <dbReference type="ChEBI" id="CHEBI:30616"/>
        <dbReference type="ChEBI" id="CHEBI:43474"/>
        <dbReference type="ChEBI" id="CHEBI:141005"/>
        <dbReference type="ChEBI" id="CHEBI:456216"/>
        <dbReference type="EC" id="6.3.2.17"/>
    </reaction>
</comment>
<organism evidence="24 25">
    <name type="scientific">Halorubrum vacuolatum</name>
    <name type="common">Natronobacterium vacuolatum</name>
    <dbReference type="NCBI Taxonomy" id="63740"/>
    <lineage>
        <taxon>Archaea</taxon>
        <taxon>Methanobacteriati</taxon>
        <taxon>Methanobacteriota</taxon>
        <taxon>Stenosarchaea group</taxon>
        <taxon>Halobacteria</taxon>
        <taxon>Halobacteriales</taxon>
        <taxon>Haloferacaceae</taxon>
        <taxon>Halorubrum</taxon>
    </lineage>
</organism>
<dbReference type="Gene3D" id="3.90.190.20">
    <property type="entry name" value="Mur ligase, C-terminal domain"/>
    <property type="match status" value="1"/>
</dbReference>
<dbReference type="PROSITE" id="PS01012">
    <property type="entry name" value="FOLYLPOLYGLU_SYNT_2"/>
    <property type="match status" value="1"/>
</dbReference>
<dbReference type="AlphaFoldDB" id="A0A238Y7S8"/>
<evidence type="ECO:0000256" key="14">
    <source>
        <dbReference type="ARBA" id="ARBA00022842"/>
    </source>
</evidence>
<comment type="similarity">
    <text evidence="6">In the C-terminal section; belongs to the DHPS family.</text>
</comment>
<evidence type="ECO:0000256" key="13">
    <source>
        <dbReference type="ARBA" id="ARBA00022840"/>
    </source>
</evidence>
<feature type="compositionally biased region" description="Basic and acidic residues" evidence="21">
    <location>
        <begin position="457"/>
        <end position="470"/>
    </location>
</feature>
<proteinExistence type="inferred from homology"/>
<sequence length="470" mass="51106">MEYQDAVEVLFDLHQFDPDRSLEEQGLKETENLLRELGNPHDRVPCIQIAGSNGKGSTACMLKRILRESGLDVGLYTSPHLEDVRERIQINDIPISEESVVSFIERVLDYLRDRSASGLSPTFFETLTTLALWEFDRKDVDMAVLEVGLGGRYDATSVVNPLAAAVTSVTKEHTDILGETVCEIAREKAQVAPDGGPMITAANRDALETIRDEVDTAITVGRVESTVDHDKNRETPDIRVAYKGRIGLEGAITISDDDWSLDARLALLGPHQATNAGVAVALARQVAEVSDRQICSGLRNARWPGRFEVVDQEPLVVLDSAHNPASCEQTIETLSSFEYDALRLVVGIMSDKDHQEMALALDPANYVTVCEPENPRSEDADVLAAVFDEQTDASITICSDVSEAVSKSIERANSSDCVLIVGSLFAVAEARRCFGSSSLIAPANYADQSSGSDSSDIESRPQHASDGRNA</sequence>
<keyword evidence="9" id="KW-0436">Ligase</keyword>
<dbReference type="RefSeq" id="WP_089385973.1">
    <property type="nucleotide sequence ID" value="NZ_FZNQ01000032.1"/>
</dbReference>
<keyword evidence="14" id="KW-0460">Magnesium</keyword>
<evidence type="ECO:0000256" key="19">
    <source>
        <dbReference type="ARBA" id="ARBA00060901"/>
    </source>
</evidence>
<dbReference type="GO" id="GO:0046656">
    <property type="term" value="P:folic acid biosynthetic process"/>
    <property type="evidence" value="ECO:0007669"/>
    <property type="project" value="UniProtKB-KW"/>
</dbReference>
<dbReference type="PANTHER" id="PTHR11136">
    <property type="entry name" value="FOLYLPOLYGLUTAMATE SYNTHASE-RELATED"/>
    <property type="match status" value="1"/>
</dbReference>
<dbReference type="SUPFAM" id="SSF53623">
    <property type="entry name" value="MurD-like peptide ligases, catalytic domain"/>
    <property type="match status" value="1"/>
</dbReference>